<dbReference type="GO" id="GO:0005739">
    <property type="term" value="C:mitochondrion"/>
    <property type="evidence" value="ECO:0007669"/>
    <property type="project" value="UniProtKB-ARBA"/>
</dbReference>
<accession>A0A8K1QQU1</accession>
<reference evidence="3" key="1">
    <citation type="submission" date="2020-07" db="EMBL/GenBank/DDBJ databases">
        <title>Intraspecific comparison of mitochondrial genomes reveal the intron evolution in the important medicinal fungus Ganoderma lingzhi.</title>
        <authorList>
            <person name="Meng G."/>
        </authorList>
    </citation>
    <scope>NUCLEOTIDE SEQUENCE</scope>
</reference>
<organism evidence="3">
    <name type="scientific">Ganoderma lingzhi</name>
    <dbReference type="NCBI Taxonomy" id="1233435"/>
    <lineage>
        <taxon>Eukaryota</taxon>
        <taxon>Fungi</taxon>
        <taxon>Dikarya</taxon>
        <taxon>Basidiomycota</taxon>
        <taxon>Agaricomycotina</taxon>
        <taxon>Agaricomycetes</taxon>
        <taxon>Polyporales</taxon>
        <taxon>Polyporaceae</taxon>
        <taxon>Ganoderma</taxon>
    </lineage>
</organism>
<dbReference type="GO" id="GO:0004519">
    <property type="term" value="F:endonuclease activity"/>
    <property type="evidence" value="ECO:0007669"/>
    <property type="project" value="InterPro"/>
</dbReference>
<protein>
    <recommendedName>
        <fullName evidence="2">Homing endonuclease LAGLIDADG domain-containing protein</fullName>
    </recommendedName>
</protein>
<comment type="function">
    <text evidence="1">Mitochondrial DNA endonuclease involved in intron homing.</text>
</comment>
<proteinExistence type="predicted"/>
<name>A0A8K1QQU1_9APHY</name>
<keyword evidence="3" id="KW-0496">Mitochondrion</keyword>
<evidence type="ECO:0000259" key="2">
    <source>
        <dbReference type="Pfam" id="PF00961"/>
    </source>
</evidence>
<evidence type="ECO:0000313" key="3">
    <source>
        <dbReference type="EMBL" id="UDY67674.1"/>
    </source>
</evidence>
<dbReference type="PANTHER" id="PTHR36181:SF3">
    <property type="entry name" value="INTRON-ENCODED DNA ENDONUCLEASE AI5 BETA"/>
    <property type="match status" value="1"/>
</dbReference>
<evidence type="ECO:0000256" key="1">
    <source>
        <dbReference type="ARBA" id="ARBA00002670"/>
    </source>
</evidence>
<dbReference type="PANTHER" id="PTHR36181">
    <property type="entry name" value="INTRON-ENCODED ENDONUCLEASE AI3-RELATED"/>
    <property type="match status" value="1"/>
</dbReference>
<dbReference type="SUPFAM" id="SSF55608">
    <property type="entry name" value="Homing endonucleases"/>
    <property type="match status" value="2"/>
</dbReference>
<dbReference type="Gene3D" id="3.10.28.10">
    <property type="entry name" value="Homing endonucleases"/>
    <property type="match status" value="2"/>
</dbReference>
<dbReference type="EMBL" id="MT765267">
    <property type="protein sequence ID" value="UDY67674.1"/>
    <property type="molecule type" value="Genomic_DNA"/>
</dbReference>
<dbReference type="Pfam" id="PF00961">
    <property type="entry name" value="LAGLIDADG_1"/>
    <property type="match status" value="1"/>
</dbReference>
<feature type="domain" description="Homing endonuclease LAGLIDADG" evidence="2">
    <location>
        <begin position="195"/>
        <end position="289"/>
    </location>
</feature>
<dbReference type="InterPro" id="IPR027434">
    <property type="entry name" value="Homing_endonucl"/>
</dbReference>
<dbReference type="AlphaFoldDB" id="A0A8K1QQU1"/>
<dbReference type="InterPro" id="IPR004860">
    <property type="entry name" value="LAGLIDADG_dom"/>
</dbReference>
<sequence length="321" mass="37132">MGFLTLLYAGTTPLFSFKHSILNDTVKELKQWSQSAGNNFVNQNGTSETLRNETVVKTENVKLISDHVPKHLKPVNDESFGHYLAGLIEGNGHFNSTQQLVFEFNFLDASLAYYIKNRLGFGSVKKVKDKNAFLLVISAKKGIEKVIHLINGKLITDYKYNQIIQNILNHSNYADFKKEIDFKLNLNKDLKTHWLAGFSEADTSFQIKIFHKNNKFEVTLNFQIDQKNKEVLLLIRDFLGGNVGYRKSQDTYFYKSTNFGSAKNVINYFDKYHLLSSKHVNYLKWRKAYLIIQNKDHFTENGQYKLMKLKNTMNRLSDATV</sequence>
<dbReference type="InterPro" id="IPR051289">
    <property type="entry name" value="LAGLIDADG_Endonuclease"/>
</dbReference>
<geneLocation type="mitochondrion" evidence="3"/>
<dbReference type="EMBL" id="MT765268">
    <property type="protein sequence ID" value="UDY67708.1"/>
    <property type="molecule type" value="Genomic_DNA"/>
</dbReference>
<gene>
    <name evidence="3" type="primary">orf321</name>
</gene>